<organism evidence="11">
    <name type="scientific">Talaromyces marneffei PM1</name>
    <dbReference type="NCBI Taxonomy" id="1077442"/>
    <lineage>
        <taxon>Eukaryota</taxon>
        <taxon>Fungi</taxon>
        <taxon>Dikarya</taxon>
        <taxon>Ascomycota</taxon>
        <taxon>Pezizomycotina</taxon>
        <taxon>Eurotiomycetes</taxon>
        <taxon>Eurotiomycetidae</taxon>
        <taxon>Eurotiales</taxon>
        <taxon>Trichocomaceae</taxon>
        <taxon>Talaromyces</taxon>
        <taxon>Talaromyces sect. Talaromyces</taxon>
    </lineage>
</organism>
<keyword evidence="6" id="KW-0539">Nucleus</keyword>
<feature type="region of interest" description="Disordered" evidence="7">
    <location>
        <begin position="410"/>
        <end position="452"/>
    </location>
</feature>
<proteinExistence type="predicted"/>
<feature type="compositionally biased region" description="Basic and acidic residues" evidence="7">
    <location>
        <begin position="133"/>
        <end position="215"/>
    </location>
</feature>
<protein>
    <submittedName>
        <fullName evidence="11">Chromatin assembly factor 1 subunit rlf2</fullName>
    </submittedName>
</protein>
<evidence type="ECO:0000256" key="4">
    <source>
        <dbReference type="ARBA" id="ARBA00023186"/>
    </source>
</evidence>
<feature type="domain" description="Chromatin assembly factor 1 p150 subunit acidic region" evidence="8">
    <location>
        <begin position="130"/>
        <end position="228"/>
    </location>
</feature>
<dbReference type="EMBL" id="JPOX01000036">
    <property type="protein sequence ID" value="KFX43363.1"/>
    <property type="molecule type" value="Genomic_DNA"/>
</dbReference>
<dbReference type="PANTHER" id="PTHR15272:SF0">
    <property type="entry name" value="CHROMATIN ASSEMBLY FACTOR 1 SUBUNIT A"/>
    <property type="match status" value="1"/>
</dbReference>
<dbReference type="GO" id="GO:0033186">
    <property type="term" value="C:CAF-1 complex"/>
    <property type="evidence" value="ECO:0007669"/>
    <property type="project" value="TreeGrafter"/>
</dbReference>
<dbReference type="PANTHER" id="PTHR15272">
    <property type="entry name" value="CHROMATIN ASSEMBLY FACTOR 1 SUBUNIT A CAF-1 SUBUNIT A"/>
    <property type="match status" value="1"/>
</dbReference>
<evidence type="ECO:0000256" key="5">
    <source>
        <dbReference type="ARBA" id="ARBA00023204"/>
    </source>
</evidence>
<evidence type="ECO:0000256" key="7">
    <source>
        <dbReference type="SAM" id="MobiDB-lite"/>
    </source>
</evidence>
<accession>A0A093XDR7</accession>
<feature type="region of interest" description="Disordered" evidence="7">
    <location>
        <begin position="1"/>
        <end position="50"/>
    </location>
</feature>
<comment type="subcellular location">
    <subcellularLocation>
        <location evidence="1">Nucleus</location>
    </subcellularLocation>
</comment>
<comment type="caution">
    <text evidence="11">The sequence shown here is derived from an EMBL/GenBank/DDBJ whole genome shotgun (WGS) entry which is preliminary data.</text>
</comment>
<feature type="region of interest" description="Disordered" evidence="7">
    <location>
        <begin position="83"/>
        <end position="263"/>
    </location>
</feature>
<feature type="compositionally biased region" description="Low complexity" evidence="7">
    <location>
        <begin position="89"/>
        <end position="100"/>
    </location>
</feature>
<evidence type="ECO:0000259" key="10">
    <source>
        <dbReference type="Pfam" id="PF21796"/>
    </source>
</evidence>
<feature type="domain" description="Chromatin assembly factor 1 subunit A dimerization" evidence="9">
    <location>
        <begin position="363"/>
        <end position="437"/>
    </location>
</feature>
<dbReference type="eggNOG" id="ENOG502RY5G">
    <property type="taxonomic scope" value="Eukaryota"/>
</dbReference>
<keyword evidence="2" id="KW-0235">DNA replication</keyword>
<evidence type="ECO:0000259" key="8">
    <source>
        <dbReference type="Pfam" id="PF11600"/>
    </source>
</evidence>
<evidence type="ECO:0000256" key="3">
    <source>
        <dbReference type="ARBA" id="ARBA00022763"/>
    </source>
</evidence>
<dbReference type="Pfam" id="PF12253">
    <property type="entry name" value="CAF1A_dimeriz"/>
    <property type="match status" value="1"/>
</dbReference>
<dbReference type="GO" id="GO:0006281">
    <property type="term" value="P:DNA repair"/>
    <property type="evidence" value="ECO:0007669"/>
    <property type="project" value="UniProtKB-KW"/>
</dbReference>
<feature type="compositionally biased region" description="Acidic residues" evidence="7">
    <location>
        <begin position="410"/>
        <end position="448"/>
    </location>
</feature>
<keyword evidence="3" id="KW-0227">DNA damage</keyword>
<gene>
    <name evidence="11" type="ORF">GQ26_0360820</name>
</gene>
<evidence type="ECO:0000313" key="11">
    <source>
        <dbReference type="EMBL" id="KFX43363.1"/>
    </source>
</evidence>
<dbReference type="InterPro" id="IPR021644">
    <property type="entry name" value="CAF-1_p150_acidic"/>
</dbReference>
<feature type="compositionally biased region" description="Basic and acidic residues" evidence="7">
    <location>
        <begin position="13"/>
        <end position="29"/>
    </location>
</feature>
<dbReference type="GO" id="GO:0006260">
    <property type="term" value="P:DNA replication"/>
    <property type="evidence" value="ECO:0007669"/>
    <property type="project" value="UniProtKB-KW"/>
</dbReference>
<reference evidence="11" key="1">
    <citation type="journal article" date="2014" name="PLoS Genet.">
        <title>Signature Gene Expression Reveals Novel Clues to the Molecular Mechanisms of Dimorphic Transition in Penicillium marneffei.</title>
        <authorList>
            <person name="Yang E."/>
            <person name="Wang G."/>
            <person name="Cai J."/>
            <person name="Woo P.C."/>
            <person name="Lau S.K."/>
            <person name="Yuen K.-Y."/>
            <person name="Chow W.-N."/>
            <person name="Lin X."/>
        </authorList>
    </citation>
    <scope>NUCLEOTIDE SEQUENCE [LARGE SCALE GENOMIC DNA]</scope>
    <source>
        <strain evidence="11">PM1</strain>
    </source>
</reference>
<evidence type="ECO:0000259" key="9">
    <source>
        <dbReference type="Pfam" id="PF12253"/>
    </source>
</evidence>
<dbReference type="HOGENOM" id="CLU_013392_1_0_1"/>
<evidence type="ECO:0000256" key="6">
    <source>
        <dbReference type="ARBA" id="ARBA00023242"/>
    </source>
</evidence>
<keyword evidence="5" id="KW-0234">DNA repair</keyword>
<name>A0A093XDR7_TALMA</name>
<dbReference type="Pfam" id="PF11600">
    <property type="entry name" value="CAF1A_acidic"/>
    <property type="match status" value="1"/>
</dbReference>
<dbReference type="Pfam" id="PF21796">
    <property type="entry name" value="Cac1_C"/>
    <property type="match status" value="1"/>
</dbReference>
<dbReference type="InterPro" id="IPR048800">
    <property type="entry name" value="Cac1-like_C"/>
</dbReference>
<dbReference type="InterPro" id="IPR022043">
    <property type="entry name" value="CAF1A_DD"/>
</dbReference>
<evidence type="ECO:0000256" key="1">
    <source>
        <dbReference type="ARBA" id="ARBA00004123"/>
    </source>
</evidence>
<keyword evidence="4" id="KW-0143">Chaperone</keyword>
<dbReference type="AlphaFoldDB" id="A0A093XDR7"/>
<feature type="compositionally biased region" description="Low complexity" evidence="7">
    <location>
        <begin position="109"/>
        <end position="122"/>
    </location>
</feature>
<feature type="domain" description="Chromatin assembly factor 1 subunit Cac1-like C-terminal" evidence="10">
    <location>
        <begin position="570"/>
        <end position="625"/>
    </location>
</feature>
<evidence type="ECO:0000256" key="2">
    <source>
        <dbReference type="ARBA" id="ARBA00022705"/>
    </source>
</evidence>
<sequence>MSSPTNAQARKRAFSEVEDHNIPKPETHKMQRVGNGEQENQDPLHCDHDMDIDKPIVSVANTATNKTTDIPALANQTSQIITTESAPLITPSSVTTVPIVPSTPPRQQPQPSSAAGAAANPPNKKLKLSPSTKETKRKEKEEKDRLKLEEKAKKDAEKKAKEEERKKKEAEKEEERKKREAEREEKKKQKEEEKQAKEEEKRKKEEEKEKKERSQMRLNAFFSKPAAAVTKAASPVPSSPQKEAVRETANPESPAKPQRTQSEYRKEFPVFFLQSHTHISPPHQFQRDGEALNHIQQKLDSYLKQPISLPAYRGAELFDMIPYQRRRGMRVVPVKTILSKAQNADSTASSTALRDELKKVTMKSLRFGEDVRPAYYGTFTKQLSRAQAHKVCRAPYARVLPEINYDYDSEAEWEEPEEGEDLDSEGEEDASDDGEDDMDGFLDDDDEPIDSRRRLIVGDQEPICTGIRWDDGKHVDPDMEIYRIEALSDTLQFPIDPFSTAYWPKPKAVEQPAPKASSSLPHARATLHAFGVNSTTTHTSSPLAPPVRPVTITDSKALPKAKKPFPPEHMEEFKQIVEGCDLSKAGLIEVLKKRFPKISKDTLKDTVNAVAVRVGQKEADKKWTCK</sequence>
<dbReference type="GO" id="GO:0005634">
    <property type="term" value="C:nucleus"/>
    <property type="evidence" value="ECO:0007669"/>
    <property type="project" value="UniProtKB-SubCell"/>
</dbReference>
<dbReference type="GO" id="GO:0006334">
    <property type="term" value="P:nucleosome assembly"/>
    <property type="evidence" value="ECO:0007669"/>
    <property type="project" value="TreeGrafter"/>
</dbReference>